<organism evidence="1">
    <name type="scientific">Manihot esculenta</name>
    <name type="common">Cassava</name>
    <name type="synonym">Jatropha manihot</name>
    <dbReference type="NCBI Taxonomy" id="3983"/>
    <lineage>
        <taxon>Eukaryota</taxon>
        <taxon>Viridiplantae</taxon>
        <taxon>Streptophyta</taxon>
        <taxon>Embryophyta</taxon>
        <taxon>Tracheophyta</taxon>
        <taxon>Spermatophyta</taxon>
        <taxon>Magnoliopsida</taxon>
        <taxon>eudicotyledons</taxon>
        <taxon>Gunneridae</taxon>
        <taxon>Pentapetalae</taxon>
        <taxon>rosids</taxon>
        <taxon>fabids</taxon>
        <taxon>Malpighiales</taxon>
        <taxon>Euphorbiaceae</taxon>
        <taxon>Crotonoideae</taxon>
        <taxon>Manihoteae</taxon>
        <taxon>Manihot</taxon>
    </lineage>
</organism>
<evidence type="ECO:0000313" key="1">
    <source>
        <dbReference type="EMBL" id="OAY28217.1"/>
    </source>
</evidence>
<protein>
    <submittedName>
        <fullName evidence="1">Uncharacterized protein</fullName>
    </submittedName>
</protein>
<gene>
    <name evidence="1" type="ORF">MANES_15G050300</name>
</gene>
<dbReference type="EMBL" id="CM004401">
    <property type="protein sequence ID" value="OAY28217.1"/>
    <property type="molecule type" value="Genomic_DNA"/>
</dbReference>
<proteinExistence type="predicted"/>
<reference evidence="1" key="1">
    <citation type="submission" date="2016-02" db="EMBL/GenBank/DDBJ databases">
        <title>WGS assembly of Manihot esculenta.</title>
        <authorList>
            <person name="Bredeson J.V."/>
            <person name="Prochnik S.E."/>
            <person name="Lyons J.B."/>
            <person name="Schmutz J."/>
            <person name="Grimwood J."/>
            <person name="Vrebalov J."/>
            <person name="Bart R.S."/>
            <person name="Amuge T."/>
            <person name="Ferguson M.E."/>
            <person name="Green R."/>
            <person name="Putnam N."/>
            <person name="Stites J."/>
            <person name="Rounsley S."/>
            <person name="Rokhsar D.S."/>
        </authorList>
    </citation>
    <scope>NUCLEOTIDE SEQUENCE [LARGE SCALE GENOMIC DNA]</scope>
    <source>
        <tissue evidence="1">Leaf</tissue>
    </source>
</reference>
<accession>A0A2C9UD91</accession>
<dbReference type="AlphaFoldDB" id="A0A2C9UD91"/>
<name>A0A2C9UD91_MANES</name>
<sequence>MSFKSSSLICSLSIYCRHKTKMRKKAHCSGIYNELENCSKHIQLILTLFYVHREEILHKSCKNNLSVTRIFKHMYNILDLIQKSEDGLSLQSLLFSN</sequence>